<dbReference type="InterPro" id="IPR000504">
    <property type="entry name" value="RRM_dom"/>
</dbReference>
<dbReference type="Proteomes" id="UP001272242">
    <property type="component" value="Unassembled WGS sequence"/>
</dbReference>
<comment type="caution">
    <text evidence="4">The sequence shown here is derived from an EMBL/GenBank/DDBJ whole genome shotgun (WGS) entry which is preliminary data.</text>
</comment>
<evidence type="ECO:0000259" key="3">
    <source>
        <dbReference type="PROSITE" id="PS50102"/>
    </source>
</evidence>
<dbReference type="Gene3D" id="3.30.70.330">
    <property type="match status" value="1"/>
</dbReference>
<reference evidence="5" key="1">
    <citation type="journal article" date="2023" name="Mar. Drugs">
        <title>Gemmata algarum, a Novel Planctomycete Isolated from an Algal Mat, Displays Antimicrobial Activity.</title>
        <authorList>
            <person name="Kumar G."/>
            <person name="Kallscheuer N."/>
            <person name="Kashif M."/>
            <person name="Ahamad S."/>
            <person name="Jagadeeshwari U."/>
            <person name="Pannikurungottu S."/>
            <person name="Haufschild T."/>
            <person name="Kabuu M."/>
            <person name="Sasikala C."/>
            <person name="Jogler C."/>
            <person name="Ramana C."/>
        </authorList>
    </citation>
    <scope>NUCLEOTIDE SEQUENCE [LARGE SCALE GENOMIC DNA]</scope>
    <source>
        <strain evidence="5">JC673</strain>
    </source>
</reference>
<keyword evidence="5" id="KW-1185">Reference proteome</keyword>
<dbReference type="EMBL" id="JAXBLV010000110">
    <property type="protein sequence ID" value="MDY3559317.1"/>
    <property type="molecule type" value="Genomic_DNA"/>
</dbReference>
<evidence type="ECO:0000256" key="1">
    <source>
        <dbReference type="ARBA" id="ARBA00022884"/>
    </source>
</evidence>
<dbReference type="InterPro" id="IPR012677">
    <property type="entry name" value="Nucleotide-bd_a/b_plait_sf"/>
</dbReference>
<dbReference type="Pfam" id="PF00076">
    <property type="entry name" value="RRM_1"/>
    <property type="match status" value="1"/>
</dbReference>
<dbReference type="InterPro" id="IPR052462">
    <property type="entry name" value="SLIRP/GR-RBP-like"/>
</dbReference>
<evidence type="ECO:0000313" key="4">
    <source>
        <dbReference type="EMBL" id="MDY3559317.1"/>
    </source>
</evidence>
<keyword evidence="1" id="KW-0694">RNA-binding</keyword>
<feature type="domain" description="RRM" evidence="3">
    <location>
        <begin position="3"/>
        <end position="81"/>
    </location>
</feature>
<sequence>MATNIYVGNLPWATTDSELSEMFQQYGAVIRAQIVMDRETGRSRGFGFVEMANEQEAQAAIAALNNQLMNGRPLTVNIAKPREGGGGGRGGGGGGYGGGGGGGRRGGGGGYGGGGGGYGGGGGGGYGGGYGGGGDRY</sequence>
<evidence type="ECO:0000256" key="2">
    <source>
        <dbReference type="SAM" id="MobiDB-lite"/>
    </source>
</evidence>
<dbReference type="SUPFAM" id="SSF54928">
    <property type="entry name" value="RNA-binding domain, RBD"/>
    <property type="match status" value="1"/>
</dbReference>
<protein>
    <submittedName>
        <fullName evidence="4">RNA-binding protein</fullName>
    </submittedName>
</protein>
<feature type="compositionally biased region" description="Gly residues" evidence="2">
    <location>
        <begin position="84"/>
        <end position="114"/>
    </location>
</feature>
<accession>A0ABU5EXI5</accession>
<dbReference type="PANTHER" id="PTHR48027">
    <property type="entry name" value="HETEROGENEOUS NUCLEAR RIBONUCLEOPROTEIN 87F-RELATED"/>
    <property type="match status" value="1"/>
</dbReference>
<gene>
    <name evidence="4" type="ORF">R5W23_000308</name>
</gene>
<dbReference type="PROSITE" id="PS50102">
    <property type="entry name" value="RRM"/>
    <property type="match status" value="1"/>
</dbReference>
<name>A0ABU5EXI5_9BACT</name>
<dbReference type="InterPro" id="IPR035979">
    <property type="entry name" value="RBD_domain_sf"/>
</dbReference>
<dbReference type="SMART" id="SM00360">
    <property type="entry name" value="RRM"/>
    <property type="match status" value="1"/>
</dbReference>
<proteinExistence type="predicted"/>
<feature type="region of interest" description="Disordered" evidence="2">
    <location>
        <begin position="77"/>
        <end position="114"/>
    </location>
</feature>
<dbReference type="RefSeq" id="WP_320686106.1">
    <property type="nucleotide sequence ID" value="NZ_JAXBLV010000110.1"/>
</dbReference>
<organism evidence="4 5">
    <name type="scientific">Gemmata algarum</name>
    <dbReference type="NCBI Taxonomy" id="2975278"/>
    <lineage>
        <taxon>Bacteria</taxon>
        <taxon>Pseudomonadati</taxon>
        <taxon>Planctomycetota</taxon>
        <taxon>Planctomycetia</taxon>
        <taxon>Gemmatales</taxon>
        <taxon>Gemmataceae</taxon>
        <taxon>Gemmata</taxon>
    </lineage>
</organism>
<evidence type="ECO:0000313" key="5">
    <source>
        <dbReference type="Proteomes" id="UP001272242"/>
    </source>
</evidence>